<feature type="region of interest" description="Disordered" evidence="1">
    <location>
        <begin position="1"/>
        <end position="31"/>
    </location>
</feature>
<dbReference type="Proteomes" id="UP000196118">
    <property type="component" value="Chromosome"/>
</dbReference>
<sequence>MDELTSKQKELERYKRYRDSHKEERKKTVARSNAKRYITKLADLKDLQEVQRWLDNRISELKD</sequence>
<dbReference type="RefSeq" id="WP_094104654.1">
    <property type="nucleotide sequence ID" value="NZ_CP085178.1"/>
</dbReference>
<dbReference type="EMBL" id="CP021474">
    <property type="protein sequence ID" value="ARW20181.1"/>
    <property type="molecule type" value="Genomic_DNA"/>
</dbReference>
<organism evidence="2 3">
    <name type="scientific">Pediococcus pentosaceus</name>
    <dbReference type="NCBI Taxonomy" id="1255"/>
    <lineage>
        <taxon>Bacteria</taxon>
        <taxon>Bacillati</taxon>
        <taxon>Bacillota</taxon>
        <taxon>Bacilli</taxon>
        <taxon>Lactobacillales</taxon>
        <taxon>Lactobacillaceae</taxon>
        <taxon>Pediococcus</taxon>
    </lineage>
</organism>
<gene>
    <name evidence="2" type="ORF">S100892_01637</name>
</gene>
<evidence type="ECO:0000313" key="2">
    <source>
        <dbReference type="EMBL" id="ARW20181.1"/>
    </source>
</evidence>
<name>A0A1Y0VPS2_PEDPE</name>
<feature type="compositionally biased region" description="Basic and acidic residues" evidence="1">
    <location>
        <begin position="1"/>
        <end position="14"/>
    </location>
</feature>
<reference evidence="2 3" key="1">
    <citation type="submission" date="2017-05" db="EMBL/GenBank/DDBJ databases">
        <title>Genome sequence of Pediococcus pentosaceus strain SRCM100892.</title>
        <authorList>
            <person name="Cho S.H."/>
        </authorList>
    </citation>
    <scope>NUCLEOTIDE SEQUENCE [LARGE SCALE GENOMIC DNA]</scope>
    <source>
        <strain evidence="2 3">SRCM100892</strain>
    </source>
</reference>
<protein>
    <submittedName>
        <fullName evidence="2">Uncharacterized protein</fullName>
    </submittedName>
</protein>
<dbReference type="AlphaFoldDB" id="A0A1Y0VPS2"/>
<evidence type="ECO:0000313" key="3">
    <source>
        <dbReference type="Proteomes" id="UP000196118"/>
    </source>
</evidence>
<evidence type="ECO:0000256" key="1">
    <source>
        <dbReference type="SAM" id="MobiDB-lite"/>
    </source>
</evidence>
<accession>A0A1Y0VPS2</accession>
<proteinExistence type="predicted"/>